<dbReference type="PANTHER" id="PTHR46387:SF2">
    <property type="entry name" value="RIBONUCLEASE HI"/>
    <property type="match status" value="1"/>
</dbReference>
<accession>A0A7C0VAZ0</accession>
<dbReference type="InterPro" id="IPR012337">
    <property type="entry name" value="RNaseH-like_sf"/>
</dbReference>
<dbReference type="FunFam" id="3.30.420.10:FF:000076">
    <property type="entry name" value="RBR-type E3 ubiquitin transferase"/>
    <property type="match status" value="1"/>
</dbReference>
<gene>
    <name evidence="2" type="ORF">ENF18_04085</name>
</gene>
<dbReference type="Proteomes" id="UP000885847">
    <property type="component" value="Unassembled WGS sequence"/>
</dbReference>
<dbReference type="Pfam" id="PF13456">
    <property type="entry name" value="RVT_3"/>
    <property type="match status" value="1"/>
</dbReference>
<dbReference type="PROSITE" id="PS50879">
    <property type="entry name" value="RNASE_H_1"/>
    <property type="match status" value="1"/>
</dbReference>
<sequence length="133" mass="14524">MNSCVIFVDGASSGNPGKSGAGFLIVSQGRLIRKTSLCTGIKTNNQAEYLALIHALRSARRMGFDGVTVYSDSKLLVMQVKGIYRVKSENLKPLHREALGIIKKFSSFEIRHIGREKNKEADKLAKAGVKSCP</sequence>
<evidence type="ECO:0000313" key="2">
    <source>
        <dbReference type="EMBL" id="HDI82953.1"/>
    </source>
</evidence>
<dbReference type="SUPFAM" id="SSF53098">
    <property type="entry name" value="Ribonuclease H-like"/>
    <property type="match status" value="1"/>
</dbReference>
<name>A0A7C0VAZ0_UNCW3</name>
<dbReference type="AlphaFoldDB" id="A0A7C0VAZ0"/>
<protein>
    <submittedName>
        <fullName evidence="2">Ribonuclease HI family protein</fullName>
    </submittedName>
</protein>
<organism evidence="2">
    <name type="scientific">candidate division WOR-3 bacterium</name>
    <dbReference type="NCBI Taxonomy" id="2052148"/>
    <lineage>
        <taxon>Bacteria</taxon>
        <taxon>Bacteria division WOR-3</taxon>
    </lineage>
</organism>
<dbReference type="InterPro" id="IPR036397">
    <property type="entry name" value="RNaseH_sf"/>
</dbReference>
<comment type="caution">
    <text evidence="2">The sequence shown here is derived from an EMBL/GenBank/DDBJ whole genome shotgun (WGS) entry which is preliminary data.</text>
</comment>
<feature type="domain" description="RNase H type-1" evidence="1">
    <location>
        <begin position="1"/>
        <end position="130"/>
    </location>
</feature>
<dbReference type="PANTHER" id="PTHR46387">
    <property type="entry name" value="POLYNUCLEOTIDYL TRANSFERASE, RIBONUCLEASE H-LIKE SUPERFAMILY PROTEIN"/>
    <property type="match status" value="1"/>
</dbReference>
<dbReference type="Gene3D" id="3.30.420.10">
    <property type="entry name" value="Ribonuclease H-like superfamily/Ribonuclease H"/>
    <property type="match status" value="1"/>
</dbReference>
<dbReference type="GO" id="GO:0004523">
    <property type="term" value="F:RNA-DNA hybrid ribonuclease activity"/>
    <property type="evidence" value="ECO:0007669"/>
    <property type="project" value="InterPro"/>
</dbReference>
<proteinExistence type="predicted"/>
<dbReference type="CDD" id="cd09279">
    <property type="entry name" value="RNase_HI_like"/>
    <property type="match status" value="1"/>
</dbReference>
<dbReference type="EMBL" id="DQWE01000195">
    <property type="protein sequence ID" value="HDI82953.1"/>
    <property type="molecule type" value="Genomic_DNA"/>
</dbReference>
<dbReference type="InterPro" id="IPR002156">
    <property type="entry name" value="RNaseH_domain"/>
</dbReference>
<reference evidence="2" key="1">
    <citation type="journal article" date="2020" name="mSystems">
        <title>Genome- and Community-Level Interaction Insights into Carbon Utilization and Element Cycling Functions of Hydrothermarchaeota in Hydrothermal Sediment.</title>
        <authorList>
            <person name="Zhou Z."/>
            <person name="Liu Y."/>
            <person name="Xu W."/>
            <person name="Pan J."/>
            <person name="Luo Z.H."/>
            <person name="Li M."/>
        </authorList>
    </citation>
    <scope>NUCLEOTIDE SEQUENCE [LARGE SCALE GENOMIC DNA]</scope>
    <source>
        <strain evidence="2">HyVt-102</strain>
    </source>
</reference>
<evidence type="ECO:0000259" key="1">
    <source>
        <dbReference type="PROSITE" id="PS50879"/>
    </source>
</evidence>
<dbReference type="GO" id="GO:0003676">
    <property type="term" value="F:nucleic acid binding"/>
    <property type="evidence" value="ECO:0007669"/>
    <property type="project" value="InterPro"/>
</dbReference>